<keyword evidence="1" id="KW-0547">Nucleotide-binding</keyword>
<dbReference type="PANTHER" id="PTHR44329">
    <property type="entry name" value="SERINE/THREONINE-PROTEIN KINASE TNNI3K-RELATED"/>
    <property type="match status" value="1"/>
</dbReference>
<dbReference type="Gene3D" id="1.10.510.10">
    <property type="entry name" value="Transferase(Phosphotransferase) domain 1"/>
    <property type="match status" value="1"/>
</dbReference>
<name>A0ABQ8UDQ6_9EUKA</name>
<dbReference type="InterPro" id="IPR001245">
    <property type="entry name" value="Ser-Thr/Tyr_kinase_cat_dom"/>
</dbReference>
<organism evidence="5 6">
    <name type="scientific">Paratrimastix pyriformis</name>
    <dbReference type="NCBI Taxonomy" id="342808"/>
    <lineage>
        <taxon>Eukaryota</taxon>
        <taxon>Metamonada</taxon>
        <taxon>Preaxostyla</taxon>
        <taxon>Paratrimastigidae</taxon>
        <taxon>Paratrimastix</taxon>
    </lineage>
</organism>
<keyword evidence="6" id="KW-1185">Reference proteome</keyword>
<dbReference type="Proteomes" id="UP001141327">
    <property type="component" value="Unassembled WGS sequence"/>
</dbReference>
<keyword evidence="5" id="KW-0808">Transferase</keyword>
<dbReference type="GO" id="GO:0016301">
    <property type="term" value="F:kinase activity"/>
    <property type="evidence" value="ECO:0007669"/>
    <property type="project" value="UniProtKB-KW"/>
</dbReference>
<evidence type="ECO:0000313" key="5">
    <source>
        <dbReference type="EMBL" id="KAJ4456213.1"/>
    </source>
</evidence>
<feature type="region of interest" description="Disordered" evidence="3">
    <location>
        <begin position="177"/>
        <end position="232"/>
    </location>
</feature>
<protein>
    <submittedName>
        <fullName evidence="5">Ser/thr kinase</fullName>
    </submittedName>
</protein>
<dbReference type="SUPFAM" id="SSF56112">
    <property type="entry name" value="Protein kinase-like (PK-like)"/>
    <property type="match status" value="1"/>
</dbReference>
<sequence>MLVTDDMRVKVSDFGISRLTQDQEGLRIAAGTPGLPTLTPSCPDVRCCLASHGSVLRDNNRLLSIRPRSRCPAWAAPEVLRGEQAWLPSDVFSFGVVLWELVTRQSPWDGVPADRVMRSVGLEGGRVPIPSDTVCPPVFRELMAACFAESPAARPTLQQVVARLSAESEHHPYVDAALVKRPAGPKTRKESGASKQKLGGERKKSVPLQPIVAPMRPNPLLTTTAGLSAPKL</sequence>
<dbReference type="InterPro" id="IPR000719">
    <property type="entry name" value="Prot_kinase_dom"/>
</dbReference>
<accession>A0ABQ8UDQ6</accession>
<reference evidence="5" key="1">
    <citation type="journal article" date="2022" name="bioRxiv">
        <title>Genomics of Preaxostyla Flagellates Illuminates Evolutionary Transitions and the Path Towards Mitochondrial Loss.</title>
        <authorList>
            <person name="Novak L.V.F."/>
            <person name="Treitli S.C."/>
            <person name="Pyrih J."/>
            <person name="Halakuc P."/>
            <person name="Pipaliya S.V."/>
            <person name="Vacek V."/>
            <person name="Brzon O."/>
            <person name="Soukal P."/>
            <person name="Eme L."/>
            <person name="Dacks J.B."/>
            <person name="Karnkowska A."/>
            <person name="Elias M."/>
            <person name="Hampl V."/>
        </authorList>
    </citation>
    <scope>NUCLEOTIDE SEQUENCE</scope>
    <source>
        <strain evidence="5">RCP-MX</strain>
    </source>
</reference>
<dbReference type="SMART" id="SM00219">
    <property type="entry name" value="TyrKc"/>
    <property type="match status" value="1"/>
</dbReference>
<keyword evidence="2" id="KW-0067">ATP-binding</keyword>
<keyword evidence="5" id="KW-0418">Kinase</keyword>
<comment type="caution">
    <text evidence="5">The sequence shown here is derived from an EMBL/GenBank/DDBJ whole genome shotgun (WGS) entry which is preliminary data.</text>
</comment>
<dbReference type="InterPro" id="IPR020635">
    <property type="entry name" value="Tyr_kinase_cat_dom"/>
</dbReference>
<evidence type="ECO:0000313" key="6">
    <source>
        <dbReference type="Proteomes" id="UP001141327"/>
    </source>
</evidence>
<dbReference type="PROSITE" id="PS50011">
    <property type="entry name" value="PROTEIN_KINASE_DOM"/>
    <property type="match status" value="1"/>
</dbReference>
<gene>
    <name evidence="5" type="ORF">PAPYR_8655</name>
</gene>
<evidence type="ECO:0000259" key="4">
    <source>
        <dbReference type="PROSITE" id="PS50011"/>
    </source>
</evidence>
<feature type="compositionally biased region" description="Basic and acidic residues" evidence="3">
    <location>
        <begin position="187"/>
        <end position="204"/>
    </location>
</feature>
<dbReference type="InterPro" id="IPR011009">
    <property type="entry name" value="Kinase-like_dom_sf"/>
</dbReference>
<evidence type="ECO:0000256" key="2">
    <source>
        <dbReference type="ARBA" id="ARBA00022840"/>
    </source>
</evidence>
<proteinExistence type="predicted"/>
<dbReference type="EMBL" id="JAPMOS010000078">
    <property type="protein sequence ID" value="KAJ4456213.1"/>
    <property type="molecule type" value="Genomic_DNA"/>
</dbReference>
<evidence type="ECO:0000256" key="3">
    <source>
        <dbReference type="SAM" id="MobiDB-lite"/>
    </source>
</evidence>
<dbReference type="PANTHER" id="PTHR44329:SF298">
    <property type="entry name" value="MIXED LINEAGE KINASE DOMAIN-LIKE PROTEIN"/>
    <property type="match status" value="1"/>
</dbReference>
<evidence type="ECO:0000256" key="1">
    <source>
        <dbReference type="ARBA" id="ARBA00022741"/>
    </source>
</evidence>
<dbReference type="Pfam" id="PF07714">
    <property type="entry name" value="PK_Tyr_Ser-Thr"/>
    <property type="match status" value="1"/>
</dbReference>
<dbReference type="InterPro" id="IPR051681">
    <property type="entry name" value="Ser/Thr_Kinases-Pseudokinases"/>
</dbReference>
<feature type="domain" description="Protein kinase" evidence="4">
    <location>
        <begin position="1"/>
        <end position="174"/>
    </location>
</feature>